<sequence length="192" mass="21990">MTLKCQMNRRDNRNCISHSKNSVDQDIIELEETPKLFVPVTDKKRPHSPTVDVVFKNQKQPKEDPTDGFNWQGCRIKPSDGTRTKPASIDTYLWNQDPGARTSGTRTKPATVQIQEHVPLEPGLNQQQYRSRILEPGLKHTDPGARSRSRSTYLSGTRTKPATVQIQEHVPLEPGLNQQQYRSRSTYLWNQD</sequence>
<reference evidence="2 3" key="1">
    <citation type="submission" date="2020-06" db="EMBL/GenBank/DDBJ databases">
        <authorList>
            <person name="Li R."/>
            <person name="Bekaert M."/>
        </authorList>
    </citation>
    <scope>NUCLEOTIDE SEQUENCE [LARGE SCALE GENOMIC DNA]</scope>
    <source>
        <strain evidence="3">wild</strain>
    </source>
</reference>
<evidence type="ECO:0000313" key="3">
    <source>
        <dbReference type="Proteomes" id="UP000507470"/>
    </source>
</evidence>
<feature type="region of interest" description="Disordered" evidence="1">
    <location>
        <begin position="136"/>
        <end position="178"/>
    </location>
</feature>
<protein>
    <submittedName>
        <fullName evidence="2">Uncharacterized protein</fullName>
    </submittedName>
</protein>
<feature type="compositionally biased region" description="Polar residues" evidence="1">
    <location>
        <begin position="150"/>
        <end position="166"/>
    </location>
</feature>
<dbReference type="AlphaFoldDB" id="A0A6J8DT71"/>
<evidence type="ECO:0000313" key="2">
    <source>
        <dbReference type="EMBL" id="CAC5410882.1"/>
    </source>
</evidence>
<dbReference type="EMBL" id="CACVKT020007820">
    <property type="protein sequence ID" value="CAC5410882.1"/>
    <property type="molecule type" value="Genomic_DNA"/>
</dbReference>
<organism evidence="2 3">
    <name type="scientific">Mytilus coruscus</name>
    <name type="common">Sea mussel</name>
    <dbReference type="NCBI Taxonomy" id="42192"/>
    <lineage>
        <taxon>Eukaryota</taxon>
        <taxon>Metazoa</taxon>
        <taxon>Spiralia</taxon>
        <taxon>Lophotrochozoa</taxon>
        <taxon>Mollusca</taxon>
        <taxon>Bivalvia</taxon>
        <taxon>Autobranchia</taxon>
        <taxon>Pteriomorphia</taxon>
        <taxon>Mytilida</taxon>
        <taxon>Mytiloidea</taxon>
        <taxon>Mytilidae</taxon>
        <taxon>Mytilinae</taxon>
        <taxon>Mytilus</taxon>
    </lineage>
</organism>
<proteinExistence type="predicted"/>
<name>A0A6J8DT71_MYTCO</name>
<dbReference type="Proteomes" id="UP000507470">
    <property type="component" value="Unassembled WGS sequence"/>
</dbReference>
<evidence type="ECO:0000256" key="1">
    <source>
        <dbReference type="SAM" id="MobiDB-lite"/>
    </source>
</evidence>
<keyword evidence="3" id="KW-1185">Reference proteome</keyword>
<gene>
    <name evidence="2" type="ORF">MCOR_44037</name>
</gene>
<feature type="region of interest" description="Disordered" evidence="1">
    <location>
        <begin position="59"/>
        <end position="86"/>
    </location>
</feature>
<accession>A0A6J8DT71</accession>